<feature type="transmembrane region" description="Helical" evidence="7">
    <location>
        <begin position="274"/>
        <end position="298"/>
    </location>
</feature>
<keyword evidence="4 7" id="KW-0812">Transmembrane</keyword>
<dbReference type="InterPro" id="IPR035906">
    <property type="entry name" value="MetI-like_sf"/>
</dbReference>
<comment type="similarity">
    <text evidence="7">Belongs to the binding-protein-dependent transport system permease family.</text>
</comment>
<feature type="transmembrane region" description="Helical" evidence="7">
    <location>
        <begin position="223"/>
        <end position="244"/>
    </location>
</feature>
<dbReference type="PROSITE" id="PS50928">
    <property type="entry name" value="ABC_TM1"/>
    <property type="match status" value="1"/>
</dbReference>
<protein>
    <submittedName>
        <fullName evidence="9">Carbohydrate ABC transporter membrane protein 1, CUT1 family</fullName>
    </submittedName>
</protein>
<proteinExistence type="inferred from homology"/>
<keyword evidence="3" id="KW-1003">Cell membrane</keyword>
<sequence length="305" mass="34410">MDTVQKSKQYRPKRYSQKASEVKSGYLFISPFFLLFGVFGVFPLVFTLYLSFHRWDILGETEFVGFSNFSSILFNDPLFWKAVGNTFSIWALSTIPQLIAALLIAFFLNQAFLKYKSFFRLAIFMPNVTSVVAVALVFSAIFGTQYGLANYILSLFGIESISWSGSYIGTHIAISVMVMWRWVGYNAIIYLAGLQGIPKDLYEAATIDGANKLQQLLYITVPLLRPIIIFTVVQSTIGGMQLFAEPLLFGEGSRSQGLTMTLYLYQEAFNRFSFGYAAAIAWVLFLIIIIFSLFNLFLTRKIGSS</sequence>
<dbReference type="CDD" id="cd06261">
    <property type="entry name" value="TM_PBP2"/>
    <property type="match status" value="1"/>
</dbReference>
<dbReference type="OrthoDB" id="9785347at2"/>
<dbReference type="AlphaFoldDB" id="A0A1M7JZG6"/>
<dbReference type="Proteomes" id="UP000184184">
    <property type="component" value="Unassembled WGS sequence"/>
</dbReference>
<evidence type="ECO:0000313" key="10">
    <source>
        <dbReference type="Proteomes" id="UP000184184"/>
    </source>
</evidence>
<accession>A0A1M7JZG6</accession>
<dbReference type="EMBL" id="FRCZ01000001">
    <property type="protein sequence ID" value="SHM58345.1"/>
    <property type="molecule type" value="Genomic_DNA"/>
</dbReference>
<feature type="transmembrane region" description="Helical" evidence="7">
    <location>
        <begin position="26"/>
        <end position="50"/>
    </location>
</feature>
<dbReference type="InterPro" id="IPR000515">
    <property type="entry name" value="MetI-like"/>
</dbReference>
<evidence type="ECO:0000313" key="9">
    <source>
        <dbReference type="EMBL" id="SHM58345.1"/>
    </source>
</evidence>
<dbReference type="GO" id="GO:0005886">
    <property type="term" value="C:plasma membrane"/>
    <property type="evidence" value="ECO:0007669"/>
    <property type="project" value="UniProtKB-SubCell"/>
</dbReference>
<name>A0A1M7JZG6_9BACI</name>
<feature type="transmembrane region" description="Helical" evidence="7">
    <location>
        <begin position="161"/>
        <end position="180"/>
    </location>
</feature>
<dbReference type="STRING" id="1027249.SAMN05216179_0521"/>
<organism evidence="9 10">
    <name type="scientific">Gracilibacillus kekensis</name>
    <dbReference type="NCBI Taxonomy" id="1027249"/>
    <lineage>
        <taxon>Bacteria</taxon>
        <taxon>Bacillati</taxon>
        <taxon>Bacillota</taxon>
        <taxon>Bacilli</taxon>
        <taxon>Bacillales</taxon>
        <taxon>Bacillaceae</taxon>
        <taxon>Gracilibacillus</taxon>
    </lineage>
</organism>
<keyword evidence="10" id="KW-1185">Reference proteome</keyword>
<comment type="subcellular location">
    <subcellularLocation>
        <location evidence="1 7">Cell membrane</location>
        <topology evidence="1 7">Multi-pass membrane protein</topology>
    </subcellularLocation>
</comment>
<dbReference type="Pfam" id="PF00528">
    <property type="entry name" value="BPD_transp_1"/>
    <property type="match status" value="1"/>
</dbReference>
<feature type="domain" description="ABC transmembrane type-1" evidence="8">
    <location>
        <begin position="83"/>
        <end position="295"/>
    </location>
</feature>
<reference evidence="9 10" key="1">
    <citation type="submission" date="2016-11" db="EMBL/GenBank/DDBJ databases">
        <authorList>
            <person name="Jaros S."/>
            <person name="Januszkiewicz K."/>
            <person name="Wedrychowicz H."/>
        </authorList>
    </citation>
    <scope>NUCLEOTIDE SEQUENCE [LARGE SCALE GENOMIC DNA]</scope>
    <source>
        <strain evidence="9 10">CGMCC 1.10681</strain>
    </source>
</reference>
<dbReference type="PANTHER" id="PTHR30193">
    <property type="entry name" value="ABC TRANSPORTER PERMEASE PROTEIN"/>
    <property type="match status" value="1"/>
</dbReference>
<keyword evidence="6 7" id="KW-0472">Membrane</keyword>
<dbReference type="PANTHER" id="PTHR30193:SF37">
    <property type="entry name" value="INNER MEMBRANE ABC TRANSPORTER PERMEASE PROTEIN YCJO"/>
    <property type="match status" value="1"/>
</dbReference>
<dbReference type="InterPro" id="IPR051393">
    <property type="entry name" value="ABC_transporter_permease"/>
</dbReference>
<dbReference type="Gene3D" id="1.10.3720.10">
    <property type="entry name" value="MetI-like"/>
    <property type="match status" value="1"/>
</dbReference>
<evidence type="ECO:0000256" key="7">
    <source>
        <dbReference type="RuleBase" id="RU363032"/>
    </source>
</evidence>
<evidence type="ECO:0000256" key="2">
    <source>
        <dbReference type="ARBA" id="ARBA00022448"/>
    </source>
</evidence>
<dbReference type="GO" id="GO:0055085">
    <property type="term" value="P:transmembrane transport"/>
    <property type="evidence" value="ECO:0007669"/>
    <property type="project" value="InterPro"/>
</dbReference>
<evidence type="ECO:0000256" key="4">
    <source>
        <dbReference type="ARBA" id="ARBA00022692"/>
    </source>
</evidence>
<evidence type="ECO:0000256" key="6">
    <source>
        <dbReference type="ARBA" id="ARBA00023136"/>
    </source>
</evidence>
<evidence type="ECO:0000256" key="3">
    <source>
        <dbReference type="ARBA" id="ARBA00022475"/>
    </source>
</evidence>
<dbReference type="SUPFAM" id="SSF161098">
    <property type="entry name" value="MetI-like"/>
    <property type="match status" value="1"/>
</dbReference>
<feature type="transmembrane region" description="Helical" evidence="7">
    <location>
        <begin position="121"/>
        <end position="141"/>
    </location>
</feature>
<evidence type="ECO:0000256" key="1">
    <source>
        <dbReference type="ARBA" id="ARBA00004651"/>
    </source>
</evidence>
<evidence type="ECO:0000256" key="5">
    <source>
        <dbReference type="ARBA" id="ARBA00022989"/>
    </source>
</evidence>
<keyword evidence="5 7" id="KW-1133">Transmembrane helix</keyword>
<feature type="transmembrane region" description="Helical" evidence="7">
    <location>
        <begin position="87"/>
        <end position="109"/>
    </location>
</feature>
<evidence type="ECO:0000259" key="8">
    <source>
        <dbReference type="PROSITE" id="PS50928"/>
    </source>
</evidence>
<gene>
    <name evidence="9" type="ORF">SAMN05216179_0521</name>
</gene>
<keyword evidence="2 7" id="KW-0813">Transport</keyword>